<keyword evidence="1" id="KW-0175">Coiled coil</keyword>
<sequence length="1260" mass="136610">MLVIAGFSGFVSILPIRVANPASFRPGFSTFYQHPAPATRKPQIATRTADVIQKVRLVPEPDEENKDASAEAENQAGNDTPETDADATKTPDASTDTPEPTSDSADVGDELPEEEELTPELVEEEAIRGDFMLRWASIFLALLFGFSQISDTRTLIHVRSGDEMRANGFLPSGKDTLSYAIADEPSANISWLFDHVVSAVYQAGGETGLTLFKAFVAGLVAYMLSLISVTGMPTWWSSICCVLAIGAMSIDFLPVTDLATLVGMVIVLLILHRYTQGQTSGLIWKLPLTIAVWANFDPHAYLGVLTVGLFALGVQLQRSRSANQSDGPAIDASSVWKAAVVSLFAMLINPAPVASVLSAATTYGVEYPGMAQMRPLSSSDLLLDGRTEYYSMWVADVWRGFEFGYVSGVSIIVIAVIVLLIGRDRRDLPWATTLLGMALLAVLALHELPVAALVAAVAAGTAGQRWYGRSFRQEYSIDTSEVLFSRGGRAVTVLSFAALGFYAVADQLPTRSPIGMGFEADLKTTMDSLETELAELPDDVQVLHTRMSQGDLLIWHGLQSFVDSRVRPFGRYENPQSAIHRFDVLRWSILGAPEQPAAAAGSPAGAGDPAADSEAAVADGSAATEEAAEDSNSSGRLYDPEWKKTLADLGVGYAMIRLSPPGKPAYTMAQRLFQSPDWVMTNRGPSAMFFAPVRNPAKPPSSVDIVKTAFRTAEADDVKQVEFAREPDFYRTWLYASRPTMNAPLREAQHYLALDSSTPPQVISQIAAAAGTEENNSQYISLLGATLAGPIMAVRNANKAINLDPQNAKAHRLLGQAYVRLNSAESAIAGVFGGANLDNIRYLQAVGAFRQAVTIDPTVPETWEALAGLYQQHGRTGLAADCLEKYLTIIEERATFDAAMEAELRRLYELLRTWNDRRTDAQEQVDEFLAQSMPEDPQQHAQQKMMLVQQLVAQGHAGIALKVLQDNVDLLRPQFPESEVLRGQLLMESGELQAGSDALNQLAAAIREQPQNPAFARVTWHKPVAIAALLEADYINAAETWGEQLKLFADVKRSPELRKALMRSLPLVPDVEAQLGMQVPVWPVLHLQDCNVPVAGIASGEFEPAFLRAITNIETGGVANAKFILEGLITDGGANPLRPLAEVYLQQLSDTASDLIAEADFSPWEDMEFPEATDEESTTDDAKPDEANTDEAAAKEVKSNDATDEAAHDSEKVEATDTKKPEANKPPADDAKASQDEPESAEEKAESKEDAAKEDAKKEE</sequence>
<feature type="coiled-coil region" evidence="1">
    <location>
        <begin position="904"/>
        <end position="931"/>
    </location>
</feature>
<feature type="compositionally biased region" description="Acidic residues" evidence="2">
    <location>
        <begin position="106"/>
        <end position="122"/>
    </location>
</feature>
<dbReference type="AlphaFoldDB" id="A0A1P8WEK6"/>
<gene>
    <name evidence="4" type="ORF">Fuma_02115</name>
</gene>
<organism evidence="4 5">
    <name type="scientific">Fuerstiella marisgermanici</name>
    <dbReference type="NCBI Taxonomy" id="1891926"/>
    <lineage>
        <taxon>Bacteria</taxon>
        <taxon>Pseudomonadati</taxon>
        <taxon>Planctomycetota</taxon>
        <taxon>Planctomycetia</taxon>
        <taxon>Planctomycetales</taxon>
        <taxon>Planctomycetaceae</taxon>
        <taxon>Fuerstiella</taxon>
    </lineage>
</organism>
<feature type="compositionally biased region" description="Acidic residues" evidence="2">
    <location>
        <begin position="1163"/>
        <end position="1179"/>
    </location>
</feature>
<evidence type="ECO:0000313" key="5">
    <source>
        <dbReference type="Proteomes" id="UP000187735"/>
    </source>
</evidence>
<evidence type="ECO:0000256" key="3">
    <source>
        <dbReference type="SAM" id="Phobius"/>
    </source>
</evidence>
<feature type="transmembrane region" description="Helical" evidence="3">
    <location>
        <begin position="335"/>
        <end position="360"/>
    </location>
</feature>
<evidence type="ECO:0000313" key="4">
    <source>
        <dbReference type="EMBL" id="APZ92504.1"/>
    </source>
</evidence>
<feature type="compositionally biased region" description="Basic and acidic residues" evidence="2">
    <location>
        <begin position="1180"/>
        <end position="1260"/>
    </location>
</feature>
<feature type="region of interest" description="Disordered" evidence="2">
    <location>
        <begin position="57"/>
        <end position="122"/>
    </location>
</feature>
<dbReference type="KEGG" id="fmr:Fuma_02115"/>
<feature type="transmembrane region" description="Helical" evidence="3">
    <location>
        <begin position="403"/>
        <end position="421"/>
    </location>
</feature>
<feature type="compositionally biased region" description="Polar residues" evidence="2">
    <location>
        <begin position="91"/>
        <end position="104"/>
    </location>
</feature>
<dbReference type="Proteomes" id="UP000187735">
    <property type="component" value="Chromosome"/>
</dbReference>
<feature type="region of interest" description="Disordered" evidence="2">
    <location>
        <begin position="1161"/>
        <end position="1260"/>
    </location>
</feature>
<feature type="region of interest" description="Disordered" evidence="2">
    <location>
        <begin position="596"/>
        <end position="637"/>
    </location>
</feature>
<feature type="transmembrane region" description="Helical" evidence="3">
    <location>
        <begin position="258"/>
        <end position="276"/>
    </location>
</feature>
<evidence type="ECO:0000256" key="2">
    <source>
        <dbReference type="SAM" id="MobiDB-lite"/>
    </source>
</evidence>
<protein>
    <submittedName>
        <fullName evidence="4">Type IV pilus biogenesis/stability protein</fullName>
    </submittedName>
</protein>
<feature type="transmembrane region" description="Helical" evidence="3">
    <location>
        <begin position="296"/>
        <end position="314"/>
    </location>
</feature>
<keyword evidence="3" id="KW-0472">Membrane</keyword>
<dbReference type="Gene3D" id="1.25.40.10">
    <property type="entry name" value="Tetratricopeptide repeat domain"/>
    <property type="match status" value="1"/>
</dbReference>
<accession>A0A1P8WEK6</accession>
<feature type="compositionally biased region" description="Low complexity" evidence="2">
    <location>
        <begin position="596"/>
        <end position="625"/>
    </location>
</feature>
<keyword evidence="5" id="KW-1185">Reference proteome</keyword>
<name>A0A1P8WEK6_9PLAN</name>
<dbReference type="InterPro" id="IPR011990">
    <property type="entry name" value="TPR-like_helical_dom_sf"/>
</dbReference>
<keyword evidence="3" id="KW-0812">Transmembrane</keyword>
<reference evidence="4 5" key="1">
    <citation type="journal article" date="2016" name="Front. Microbiol.">
        <title>Fuerstia marisgermanicae gen. nov., sp. nov., an Unusual Member of the Phylum Planctomycetes from the German Wadden Sea.</title>
        <authorList>
            <person name="Kohn T."/>
            <person name="Heuer A."/>
            <person name="Jogler M."/>
            <person name="Vollmers J."/>
            <person name="Boedeker C."/>
            <person name="Bunk B."/>
            <person name="Rast P."/>
            <person name="Borchert D."/>
            <person name="Glockner I."/>
            <person name="Freese H.M."/>
            <person name="Klenk H.P."/>
            <person name="Overmann J."/>
            <person name="Kaster A.K."/>
            <person name="Rohde M."/>
            <person name="Wiegand S."/>
            <person name="Jogler C."/>
        </authorList>
    </citation>
    <scope>NUCLEOTIDE SEQUENCE [LARGE SCALE GENOMIC DNA]</scope>
    <source>
        <strain evidence="4 5">NH11</strain>
    </source>
</reference>
<proteinExistence type="predicted"/>
<feature type="transmembrane region" description="Helical" evidence="3">
    <location>
        <begin position="211"/>
        <end position="229"/>
    </location>
</feature>
<dbReference type="EMBL" id="CP017641">
    <property type="protein sequence ID" value="APZ92504.1"/>
    <property type="molecule type" value="Genomic_DNA"/>
</dbReference>
<evidence type="ECO:0000256" key="1">
    <source>
        <dbReference type="SAM" id="Coils"/>
    </source>
</evidence>
<keyword evidence="3" id="KW-1133">Transmembrane helix</keyword>
<dbReference type="SUPFAM" id="SSF48452">
    <property type="entry name" value="TPR-like"/>
    <property type="match status" value="1"/>
</dbReference>